<evidence type="ECO:0008006" key="4">
    <source>
        <dbReference type="Google" id="ProtNLM"/>
    </source>
</evidence>
<feature type="transmembrane region" description="Helical" evidence="1">
    <location>
        <begin position="94"/>
        <end position="121"/>
    </location>
</feature>
<dbReference type="InterPro" id="IPR018688">
    <property type="entry name" value="PpoB2-like"/>
</dbReference>
<feature type="transmembrane region" description="Helical" evidence="1">
    <location>
        <begin position="179"/>
        <end position="202"/>
    </location>
</feature>
<reference evidence="2" key="1">
    <citation type="journal article" date="2014" name="Int. J. Syst. Evol. Microbiol.">
        <title>Complete genome sequence of Corynebacterium casei LMG S-19264T (=DSM 44701T), isolated from a smear-ripened cheese.</title>
        <authorList>
            <consortium name="US DOE Joint Genome Institute (JGI-PGF)"/>
            <person name="Walter F."/>
            <person name="Albersmeier A."/>
            <person name="Kalinowski J."/>
            <person name="Ruckert C."/>
        </authorList>
    </citation>
    <scope>NUCLEOTIDE SEQUENCE</scope>
    <source>
        <strain evidence="2">VKM Ac-1069</strain>
    </source>
</reference>
<feature type="transmembrane region" description="Helical" evidence="1">
    <location>
        <begin position="127"/>
        <end position="144"/>
    </location>
</feature>
<sequence length="246" mass="25272">MSPVAVPARLRDPATGLWAAAGACWLLSGWLVLAGGHHHGPAVPRPGPFLVAWLVMVGAMMLPTVVPLVRLFAHVRARAPQPGGALPALLGGYLAVWTAVAGLAFAVALGVAAATGAVPWLAARPEVLLGLAILLAGGFQFSRLKEACLRACRSPATVLRREYRRGPAGAARLGLRHGVSCVGCCWALMLVMVVAGAASLLWMLGLTALMVLEKTSRHGPRLVPVIGTGLLVLGGALLIAGVARPA</sequence>
<accession>A0A9W6NXH5</accession>
<dbReference type="Proteomes" id="UP001143463">
    <property type="component" value="Unassembled WGS sequence"/>
</dbReference>
<feature type="transmembrane region" description="Helical" evidence="1">
    <location>
        <begin position="222"/>
        <end position="243"/>
    </location>
</feature>
<evidence type="ECO:0000256" key="1">
    <source>
        <dbReference type="SAM" id="Phobius"/>
    </source>
</evidence>
<reference evidence="2" key="2">
    <citation type="submission" date="2023-01" db="EMBL/GenBank/DDBJ databases">
        <authorList>
            <person name="Sun Q."/>
            <person name="Evtushenko L."/>
        </authorList>
    </citation>
    <scope>NUCLEOTIDE SEQUENCE</scope>
    <source>
        <strain evidence="2">VKM Ac-1069</strain>
    </source>
</reference>
<keyword evidence="1" id="KW-0472">Membrane</keyword>
<feature type="transmembrane region" description="Helical" evidence="1">
    <location>
        <begin position="50"/>
        <end position="73"/>
    </location>
</feature>
<dbReference type="AlphaFoldDB" id="A0A9W6NXH5"/>
<keyword evidence="1" id="KW-0812">Transmembrane</keyword>
<dbReference type="Pfam" id="PF09948">
    <property type="entry name" value="PpoB2"/>
    <property type="match status" value="1"/>
</dbReference>
<proteinExistence type="predicted"/>
<name>A0A9W6NXH5_9PSEU</name>
<gene>
    <name evidence="2" type="ORF">GCM10017577_37970</name>
</gene>
<organism evidence="2 3">
    <name type="scientific">Pseudonocardia halophobica</name>
    <dbReference type="NCBI Taxonomy" id="29401"/>
    <lineage>
        <taxon>Bacteria</taxon>
        <taxon>Bacillati</taxon>
        <taxon>Actinomycetota</taxon>
        <taxon>Actinomycetes</taxon>
        <taxon>Pseudonocardiales</taxon>
        <taxon>Pseudonocardiaceae</taxon>
        <taxon>Pseudonocardia</taxon>
    </lineage>
</organism>
<dbReference type="EMBL" id="BSFQ01000015">
    <property type="protein sequence ID" value="GLL12656.1"/>
    <property type="molecule type" value="Genomic_DNA"/>
</dbReference>
<protein>
    <recommendedName>
        <fullName evidence="4">Metal-binding membrane protein</fullName>
    </recommendedName>
</protein>
<evidence type="ECO:0000313" key="2">
    <source>
        <dbReference type="EMBL" id="GLL12656.1"/>
    </source>
</evidence>
<dbReference type="RefSeq" id="WP_051737679.1">
    <property type="nucleotide sequence ID" value="NZ_BAAAUZ010000073.1"/>
</dbReference>
<comment type="caution">
    <text evidence="2">The sequence shown here is derived from an EMBL/GenBank/DDBJ whole genome shotgun (WGS) entry which is preliminary data.</text>
</comment>
<keyword evidence="3" id="KW-1185">Reference proteome</keyword>
<evidence type="ECO:0000313" key="3">
    <source>
        <dbReference type="Proteomes" id="UP001143463"/>
    </source>
</evidence>
<keyword evidence="1" id="KW-1133">Transmembrane helix</keyword>